<keyword evidence="5" id="KW-0408">Iron</keyword>
<dbReference type="PROSITE" id="PS00198">
    <property type="entry name" value="4FE4S_FER_1"/>
    <property type="match status" value="2"/>
</dbReference>
<reference evidence="8 9" key="1">
    <citation type="submission" date="2016-09" db="EMBL/GenBank/DDBJ databases">
        <title>Desulfuribacillus arsenicus sp. nov., an obligately anaerobic, dissimilatory arsenic- and antimonate-reducing bacterium isolated from anoxic sediments.</title>
        <authorList>
            <person name="Abin C.A."/>
            <person name="Hollibaugh J.T."/>
        </authorList>
    </citation>
    <scope>NUCLEOTIDE SEQUENCE [LARGE SCALE GENOMIC DNA]</scope>
    <source>
        <strain evidence="8 9">MLFW-2</strain>
    </source>
</reference>
<name>A0A1E5L4A6_9FIRM</name>
<organism evidence="8 9">
    <name type="scientific">Desulfuribacillus stibiiarsenatis</name>
    <dbReference type="NCBI Taxonomy" id="1390249"/>
    <lineage>
        <taxon>Bacteria</taxon>
        <taxon>Bacillati</taxon>
        <taxon>Bacillota</taxon>
        <taxon>Desulfuribacillia</taxon>
        <taxon>Desulfuribacillales</taxon>
        <taxon>Desulfuribacillaceae</taxon>
        <taxon>Desulfuribacillus</taxon>
    </lineage>
</organism>
<dbReference type="InterPro" id="IPR050157">
    <property type="entry name" value="PSI_iron-sulfur_center"/>
</dbReference>
<dbReference type="GO" id="GO:0051539">
    <property type="term" value="F:4 iron, 4 sulfur cluster binding"/>
    <property type="evidence" value="ECO:0007669"/>
    <property type="project" value="UniProtKB-KW"/>
</dbReference>
<dbReference type="EMBL" id="MJAT01000035">
    <property type="protein sequence ID" value="OEH84962.1"/>
    <property type="molecule type" value="Genomic_DNA"/>
</dbReference>
<evidence type="ECO:0000256" key="2">
    <source>
        <dbReference type="ARBA" id="ARBA00003532"/>
    </source>
</evidence>
<evidence type="ECO:0000313" key="9">
    <source>
        <dbReference type="Proteomes" id="UP000095255"/>
    </source>
</evidence>
<dbReference type="STRING" id="1390249.BHU72_07155"/>
<dbReference type="InterPro" id="IPR017896">
    <property type="entry name" value="4Fe4S_Fe-S-bd"/>
</dbReference>
<dbReference type="RefSeq" id="WP_069702697.1">
    <property type="nucleotide sequence ID" value="NZ_MJAT01000035.1"/>
</dbReference>
<keyword evidence="4" id="KW-0479">Metal-binding</keyword>
<sequence length="362" mass="41689">MLAKSHSQFCSHLRNPNFACSSCLDICKANAIKKISNEWSISEDCTGCTKCTLVCPGFVFEPDWSPQELQDKVKYIRQEIVIGCTRESEKANLSISCLNLVRAEVYIWLHFITNKKIQVSLNYCNECTMNSKELIQVEIGKANDFIQWYNKNDEKMILHSNNSVTSQASYQRRDLFSMISKRSIFEVVKVFHQELKPLIGDDLGESHDIKESIDMPVERVLLFKALKDMNKFNEEGKSDNNSYNQSVIMNWNVQDVCDTCYVCSSVCPFSAWRIEEIEDIRLLSYNMTRCVGCGLCRQSCPKGAIETADINANDLQTQKWDIKREIVIQYCVSCGKEIEVYHKSEKCMVCDKRHELLSIFID</sequence>
<keyword evidence="3" id="KW-0004">4Fe-4S</keyword>
<dbReference type="Gene3D" id="3.30.70.3270">
    <property type="match status" value="1"/>
</dbReference>
<accession>A0A1E5L4A6</accession>
<dbReference type="GO" id="GO:0046872">
    <property type="term" value="F:metal ion binding"/>
    <property type="evidence" value="ECO:0007669"/>
    <property type="project" value="UniProtKB-KW"/>
</dbReference>
<dbReference type="AlphaFoldDB" id="A0A1E5L4A6"/>
<gene>
    <name evidence="8" type="ORF">BHU72_07155</name>
</gene>
<dbReference type="Proteomes" id="UP000095255">
    <property type="component" value="Unassembled WGS sequence"/>
</dbReference>
<evidence type="ECO:0000256" key="6">
    <source>
        <dbReference type="ARBA" id="ARBA00023014"/>
    </source>
</evidence>
<dbReference type="SUPFAM" id="SSF54862">
    <property type="entry name" value="4Fe-4S ferredoxins"/>
    <property type="match status" value="1"/>
</dbReference>
<evidence type="ECO:0000313" key="8">
    <source>
        <dbReference type="EMBL" id="OEH84962.1"/>
    </source>
</evidence>
<comment type="cofactor">
    <cofactor evidence="1">
        <name>[4Fe-4S] cluster</name>
        <dbReference type="ChEBI" id="CHEBI:49883"/>
    </cofactor>
</comment>
<dbReference type="PANTHER" id="PTHR24960:SF79">
    <property type="entry name" value="PHOTOSYSTEM I IRON-SULFUR CENTER"/>
    <property type="match status" value="1"/>
</dbReference>
<feature type="domain" description="4Fe-4S ferredoxin-type" evidence="7">
    <location>
        <begin position="247"/>
        <end position="277"/>
    </location>
</feature>
<dbReference type="OrthoDB" id="9672at2"/>
<keyword evidence="6" id="KW-0411">Iron-sulfur</keyword>
<dbReference type="InterPro" id="IPR017900">
    <property type="entry name" value="4Fe4S_Fe_S_CS"/>
</dbReference>
<dbReference type="PROSITE" id="PS51379">
    <property type="entry name" value="4FE4S_FER_2"/>
    <property type="match status" value="3"/>
</dbReference>
<dbReference type="Pfam" id="PF13187">
    <property type="entry name" value="Fer4_9"/>
    <property type="match status" value="1"/>
</dbReference>
<dbReference type="PANTHER" id="PTHR24960">
    <property type="entry name" value="PHOTOSYSTEM I IRON-SULFUR CENTER-RELATED"/>
    <property type="match status" value="1"/>
</dbReference>
<feature type="domain" description="4Fe-4S ferredoxin-type" evidence="7">
    <location>
        <begin position="37"/>
        <end position="65"/>
    </location>
</feature>
<comment type="caution">
    <text evidence="8">The sequence shown here is derived from an EMBL/GenBank/DDBJ whole genome shotgun (WGS) entry which is preliminary data.</text>
</comment>
<feature type="domain" description="4Fe-4S ferredoxin-type" evidence="7">
    <location>
        <begin position="281"/>
        <end position="310"/>
    </location>
</feature>
<proteinExistence type="predicted"/>
<evidence type="ECO:0000259" key="7">
    <source>
        <dbReference type="PROSITE" id="PS51379"/>
    </source>
</evidence>
<keyword evidence="9" id="KW-1185">Reference proteome</keyword>
<evidence type="ECO:0000256" key="5">
    <source>
        <dbReference type="ARBA" id="ARBA00023004"/>
    </source>
</evidence>
<protein>
    <recommendedName>
        <fullName evidence="7">4Fe-4S ferredoxin-type domain-containing protein</fullName>
    </recommendedName>
</protein>
<evidence type="ECO:0000256" key="4">
    <source>
        <dbReference type="ARBA" id="ARBA00022723"/>
    </source>
</evidence>
<dbReference type="Gene3D" id="3.30.70.20">
    <property type="match status" value="1"/>
</dbReference>
<comment type="function">
    <text evidence="2">Ferredoxins are iron-sulfur proteins that transfer electrons in a wide variety of metabolic reactions.</text>
</comment>
<evidence type="ECO:0000256" key="1">
    <source>
        <dbReference type="ARBA" id="ARBA00001966"/>
    </source>
</evidence>
<evidence type="ECO:0000256" key="3">
    <source>
        <dbReference type="ARBA" id="ARBA00022485"/>
    </source>
</evidence>